<keyword evidence="2" id="KW-1185">Reference proteome</keyword>
<dbReference type="InterPro" id="IPR011043">
    <property type="entry name" value="Gal_Oxase/kelch_b-propeller"/>
</dbReference>
<protein>
    <recommendedName>
        <fullName evidence="3">Kelch-type beta propeller</fullName>
    </recommendedName>
</protein>
<dbReference type="Proteomes" id="UP000265618">
    <property type="component" value="Unassembled WGS sequence"/>
</dbReference>
<name>A0A391NT73_9EUKA</name>
<dbReference type="SUPFAM" id="SSF50965">
    <property type="entry name" value="Galactose oxidase, central domain"/>
    <property type="match status" value="1"/>
</dbReference>
<comment type="caution">
    <text evidence="1">The sequence shown here is derived from an EMBL/GenBank/DDBJ whole genome shotgun (WGS) entry which is preliminary data.</text>
</comment>
<evidence type="ECO:0000313" key="1">
    <source>
        <dbReference type="EMBL" id="GCA64474.1"/>
    </source>
</evidence>
<evidence type="ECO:0008006" key="3">
    <source>
        <dbReference type="Google" id="ProtNLM"/>
    </source>
</evidence>
<sequence>PVPSSALTPHMSESGGAYAYTDAHAAPKEALTVKECEVDVPDCYFQQSMPVAIPPYGVLVLEATGEAMLLDGTSLDLDGTLEVAGFDREYVDMYDDGAQQSEPVVCIGGRLLTFHSHSTRVCVYDPSEAEIEGRDGRKDWTTKYIGTDGVTYPLVGGLTLEAPEMQEPGVTSLDGMLMLFGGSLYRDTDSDFPPEDLAPNHHAYLYDVDTDEWTK</sequence>
<feature type="non-terminal residue" evidence="1">
    <location>
        <position position="215"/>
    </location>
</feature>
<feature type="non-terminal residue" evidence="1">
    <location>
        <position position="1"/>
    </location>
</feature>
<reference evidence="1 2" key="1">
    <citation type="journal article" date="2018" name="PLoS ONE">
        <title>The draft genome of Kipferlia bialata reveals reductive genome evolution in fornicate parasites.</title>
        <authorList>
            <person name="Tanifuji G."/>
            <person name="Takabayashi S."/>
            <person name="Kume K."/>
            <person name="Takagi M."/>
            <person name="Nakayama T."/>
            <person name="Kamikawa R."/>
            <person name="Inagaki Y."/>
            <person name="Hashimoto T."/>
        </authorList>
    </citation>
    <scope>NUCLEOTIDE SEQUENCE [LARGE SCALE GENOMIC DNA]</scope>
    <source>
        <strain evidence="1">NY0173</strain>
    </source>
</reference>
<evidence type="ECO:0000313" key="2">
    <source>
        <dbReference type="Proteomes" id="UP000265618"/>
    </source>
</evidence>
<gene>
    <name evidence="1" type="ORF">KIPB_014377</name>
</gene>
<dbReference type="EMBL" id="BDIP01007347">
    <property type="protein sequence ID" value="GCA64474.1"/>
    <property type="molecule type" value="Genomic_DNA"/>
</dbReference>
<dbReference type="AlphaFoldDB" id="A0A391NT73"/>
<accession>A0A391NT73</accession>
<proteinExistence type="predicted"/>
<organism evidence="1 2">
    <name type="scientific">Kipferlia bialata</name>
    <dbReference type="NCBI Taxonomy" id="797122"/>
    <lineage>
        <taxon>Eukaryota</taxon>
        <taxon>Metamonada</taxon>
        <taxon>Carpediemonas-like organisms</taxon>
        <taxon>Kipferlia</taxon>
    </lineage>
</organism>